<reference evidence="3 4" key="2">
    <citation type="journal article" date="2014" name="J. Gen. Appl. Microbiol.">
        <title>The early diverging ascomycetous budding yeast Saitoella complicata has three histone deacetylases belonging to the Clr6, Hos2, and Rpd3 lineages.</title>
        <authorList>
            <person name="Nishida H."/>
            <person name="Matsumoto T."/>
            <person name="Kondo S."/>
            <person name="Hamamoto M."/>
            <person name="Yoshikawa H."/>
        </authorList>
    </citation>
    <scope>NUCLEOTIDE SEQUENCE [LARGE SCALE GENOMIC DNA]</scope>
    <source>
        <strain evidence="3 4">NRRL Y-17804</strain>
    </source>
</reference>
<feature type="region of interest" description="Disordered" evidence="1">
    <location>
        <begin position="38"/>
        <end position="71"/>
    </location>
</feature>
<comment type="caution">
    <text evidence="3">The sequence shown here is derived from an EMBL/GenBank/DDBJ whole genome shotgun (WGS) entry which is preliminary data.</text>
</comment>
<accession>A0A0E9NM45</accession>
<evidence type="ECO:0008006" key="5">
    <source>
        <dbReference type="Google" id="ProtNLM"/>
    </source>
</evidence>
<proteinExistence type="predicted"/>
<keyword evidence="2" id="KW-0732">Signal</keyword>
<name>A0A0E9NM45_SAICN</name>
<feature type="chain" id="PRO_5002430518" description="Secreted protein" evidence="2">
    <location>
        <begin position="25"/>
        <end position="97"/>
    </location>
</feature>
<evidence type="ECO:0000313" key="3">
    <source>
        <dbReference type="EMBL" id="GAO50904.1"/>
    </source>
</evidence>
<organism evidence="3 4">
    <name type="scientific">Saitoella complicata (strain BCRC 22490 / CBS 7301 / JCM 7358 / NBRC 10748 / NRRL Y-17804)</name>
    <dbReference type="NCBI Taxonomy" id="698492"/>
    <lineage>
        <taxon>Eukaryota</taxon>
        <taxon>Fungi</taxon>
        <taxon>Dikarya</taxon>
        <taxon>Ascomycota</taxon>
        <taxon>Taphrinomycotina</taxon>
        <taxon>Taphrinomycotina incertae sedis</taxon>
        <taxon>Saitoella</taxon>
    </lineage>
</organism>
<gene>
    <name evidence="3" type="ORF">G7K_5023-t1</name>
</gene>
<feature type="compositionally biased region" description="Basic residues" evidence="1">
    <location>
        <begin position="53"/>
        <end position="71"/>
    </location>
</feature>
<protein>
    <recommendedName>
        <fullName evidence="5">Secreted protein</fullName>
    </recommendedName>
</protein>
<evidence type="ECO:0000313" key="4">
    <source>
        <dbReference type="Proteomes" id="UP000033140"/>
    </source>
</evidence>
<evidence type="ECO:0000256" key="2">
    <source>
        <dbReference type="SAM" id="SignalP"/>
    </source>
</evidence>
<reference evidence="3 4" key="3">
    <citation type="journal article" date="2015" name="Genome Announc.">
        <title>Draft Genome Sequence of the Archiascomycetous Yeast Saitoella complicata.</title>
        <authorList>
            <person name="Yamauchi K."/>
            <person name="Kondo S."/>
            <person name="Hamamoto M."/>
            <person name="Takahashi Y."/>
            <person name="Ogura Y."/>
            <person name="Hayashi T."/>
            <person name="Nishida H."/>
        </authorList>
    </citation>
    <scope>NUCLEOTIDE SEQUENCE [LARGE SCALE GENOMIC DNA]</scope>
    <source>
        <strain evidence="3 4">NRRL Y-17804</strain>
    </source>
</reference>
<dbReference type="EMBL" id="BACD03000038">
    <property type="protein sequence ID" value="GAO50904.1"/>
    <property type="molecule type" value="Genomic_DNA"/>
</dbReference>
<dbReference type="Proteomes" id="UP000033140">
    <property type="component" value="Unassembled WGS sequence"/>
</dbReference>
<evidence type="ECO:0000256" key="1">
    <source>
        <dbReference type="SAM" id="MobiDB-lite"/>
    </source>
</evidence>
<sequence length="97" mass="11271">MGDRAGSGAMLLSTAVVLVAVSRTCVMIMTVGHERDNQRAFHSRRNSSSSRLLNKKRIRKQKTPKRQNPRIKYRNAFRWPPVTHFTRWQMLSSITLF</sequence>
<feature type="signal peptide" evidence="2">
    <location>
        <begin position="1"/>
        <end position="24"/>
    </location>
</feature>
<keyword evidence="4" id="KW-1185">Reference proteome</keyword>
<reference evidence="3 4" key="1">
    <citation type="journal article" date="2011" name="J. Gen. Appl. Microbiol.">
        <title>Draft genome sequencing of the enigmatic yeast Saitoella complicata.</title>
        <authorList>
            <person name="Nishida H."/>
            <person name="Hamamoto M."/>
            <person name="Sugiyama J."/>
        </authorList>
    </citation>
    <scope>NUCLEOTIDE SEQUENCE [LARGE SCALE GENOMIC DNA]</scope>
    <source>
        <strain evidence="3 4">NRRL Y-17804</strain>
    </source>
</reference>
<dbReference type="AlphaFoldDB" id="A0A0E9NM45"/>